<protein>
    <recommendedName>
        <fullName evidence="11">Cytochrome P450</fullName>
    </recommendedName>
</protein>
<evidence type="ECO:0000256" key="4">
    <source>
        <dbReference type="ARBA" id="ARBA00022723"/>
    </source>
</evidence>
<keyword evidence="5" id="KW-0560">Oxidoreductase</keyword>
<dbReference type="Gene3D" id="1.10.630.10">
    <property type="entry name" value="Cytochrome P450"/>
    <property type="match status" value="1"/>
</dbReference>
<dbReference type="InterPro" id="IPR050121">
    <property type="entry name" value="Cytochrome_P450_monoxygenase"/>
</dbReference>
<evidence type="ECO:0000256" key="6">
    <source>
        <dbReference type="ARBA" id="ARBA00023004"/>
    </source>
</evidence>
<feature type="transmembrane region" description="Helical" evidence="8">
    <location>
        <begin position="44"/>
        <end position="61"/>
    </location>
</feature>
<evidence type="ECO:0000313" key="9">
    <source>
        <dbReference type="EMBL" id="VUC24617.1"/>
    </source>
</evidence>
<evidence type="ECO:0000256" key="7">
    <source>
        <dbReference type="ARBA" id="ARBA00023033"/>
    </source>
</evidence>
<evidence type="ECO:0000256" key="2">
    <source>
        <dbReference type="ARBA" id="ARBA00010617"/>
    </source>
</evidence>
<dbReference type="Proteomes" id="UP000766486">
    <property type="component" value="Unassembled WGS sequence"/>
</dbReference>
<accession>A0ABY6U0Z8</accession>
<dbReference type="PRINTS" id="PR00385">
    <property type="entry name" value="P450"/>
</dbReference>
<dbReference type="InterPro" id="IPR001128">
    <property type="entry name" value="Cyt_P450"/>
</dbReference>
<dbReference type="EMBL" id="CABFNS010000722">
    <property type="protein sequence ID" value="VUC24617.1"/>
    <property type="molecule type" value="Genomic_DNA"/>
</dbReference>
<sequence length="574" mass="65414">METFTSLMSSLGISSVTHLSFALGIVAHVFFFRKGEWDLYTTHLILCFLSAQIACGAYIFVRNGVTATHAWMLTNTISFHFLFGVFASMMTYRTAFHRLNRFPGPMAARFSNIYLTWLSTKGFRRHEEIMRLHKEYGDIVRTGPSELSIVDPLLFRSIHSQSSGFTKGPWYNLMRPAVSLHMIRDHNEHGHRRKIWDKGFSSKALREYEPRVAYYTQQLLKQIASREGQPVNISTLFNFFSFDVMGDLAFGQSFDMLTDGTAHEYMKSARDDMLTATAFSHLVWILPLLKSIPGLNHRHVQLQKWLATQVDQRRKNPPPSPDIFSWILDGYECISRPTQQDGINLQGDAHLIVVAGSDLTAASLTCLFYQLALHPEIMAELQNEIDQMYAKHAHPDHQDFSKLRYLNACIDESLRLYPPVPSGLQRMSPPQGYQAGDVHIPGSTVVQVPSYTMHRGIAKSFPRQFALFSCVSSDPRFFVQPDEFIPERWTTRPELVRDSSVFAPFSFGPYSCVGKQLGLMELRAVTCQILKQFNVGASENNEPNQFHADVRDGLTLITPDLNLVFVQRDHIDRC</sequence>
<feature type="transmembrane region" description="Helical" evidence="8">
    <location>
        <begin position="12"/>
        <end position="32"/>
    </location>
</feature>
<organism evidence="9 10">
    <name type="scientific">Bionectria ochroleuca</name>
    <name type="common">Gliocladium roseum</name>
    <dbReference type="NCBI Taxonomy" id="29856"/>
    <lineage>
        <taxon>Eukaryota</taxon>
        <taxon>Fungi</taxon>
        <taxon>Dikarya</taxon>
        <taxon>Ascomycota</taxon>
        <taxon>Pezizomycotina</taxon>
        <taxon>Sordariomycetes</taxon>
        <taxon>Hypocreomycetidae</taxon>
        <taxon>Hypocreales</taxon>
        <taxon>Bionectriaceae</taxon>
        <taxon>Clonostachys</taxon>
    </lineage>
</organism>
<keyword evidence="6" id="KW-0408">Iron</keyword>
<dbReference type="PRINTS" id="PR00463">
    <property type="entry name" value="EP450I"/>
</dbReference>
<evidence type="ECO:0008006" key="11">
    <source>
        <dbReference type="Google" id="ProtNLM"/>
    </source>
</evidence>
<dbReference type="SUPFAM" id="SSF48264">
    <property type="entry name" value="Cytochrome P450"/>
    <property type="match status" value="1"/>
</dbReference>
<dbReference type="PANTHER" id="PTHR24305">
    <property type="entry name" value="CYTOCHROME P450"/>
    <property type="match status" value="1"/>
</dbReference>
<dbReference type="InterPro" id="IPR036396">
    <property type="entry name" value="Cyt_P450_sf"/>
</dbReference>
<dbReference type="CDD" id="cd11061">
    <property type="entry name" value="CYP67-like"/>
    <property type="match status" value="1"/>
</dbReference>
<comment type="cofactor">
    <cofactor evidence="1">
        <name>heme</name>
        <dbReference type="ChEBI" id="CHEBI:30413"/>
    </cofactor>
</comment>
<proteinExistence type="inferred from homology"/>
<keyword evidence="3" id="KW-0349">Heme</keyword>
<evidence type="ECO:0000313" key="10">
    <source>
        <dbReference type="Proteomes" id="UP000766486"/>
    </source>
</evidence>
<evidence type="ECO:0000256" key="5">
    <source>
        <dbReference type="ARBA" id="ARBA00023002"/>
    </source>
</evidence>
<dbReference type="PANTHER" id="PTHR24305:SF187">
    <property type="entry name" value="P450, PUTATIVE (EUROFUNG)-RELATED"/>
    <property type="match status" value="1"/>
</dbReference>
<keyword evidence="4" id="KW-0479">Metal-binding</keyword>
<keyword evidence="8" id="KW-0812">Transmembrane</keyword>
<feature type="transmembrane region" description="Helical" evidence="8">
    <location>
        <begin position="73"/>
        <end position="92"/>
    </location>
</feature>
<evidence type="ECO:0000256" key="1">
    <source>
        <dbReference type="ARBA" id="ARBA00001971"/>
    </source>
</evidence>
<keyword evidence="8" id="KW-0472">Membrane</keyword>
<gene>
    <name evidence="9" type="ORF">CLO192961_LOCUS147924</name>
</gene>
<dbReference type="Pfam" id="PF00067">
    <property type="entry name" value="p450"/>
    <property type="match status" value="2"/>
</dbReference>
<comment type="similarity">
    <text evidence="2">Belongs to the cytochrome P450 family.</text>
</comment>
<evidence type="ECO:0000256" key="8">
    <source>
        <dbReference type="SAM" id="Phobius"/>
    </source>
</evidence>
<dbReference type="InterPro" id="IPR002401">
    <property type="entry name" value="Cyt_P450_E_grp-I"/>
</dbReference>
<keyword evidence="7" id="KW-0503">Monooxygenase</keyword>
<evidence type="ECO:0000256" key="3">
    <source>
        <dbReference type="ARBA" id="ARBA00022617"/>
    </source>
</evidence>
<keyword evidence="8" id="KW-1133">Transmembrane helix</keyword>
<reference evidence="9 10" key="1">
    <citation type="submission" date="2019-06" db="EMBL/GenBank/DDBJ databases">
        <authorList>
            <person name="Broberg M."/>
        </authorList>
    </citation>
    <scope>NUCLEOTIDE SEQUENCE [LARGE SCALE GENOMIC DNA]</scope>
</reference>
<comment type="caution">
    <text evidence="9">The sequence shown here is derived from an EMBL/GenBank/DDBJ whole genome shotgun (WGS) entry which is preliminary data.</text>
</comment>
<name>A0ABY6U0Z8_BIOOC</name>
<keyword evidence="10" id="KW-1185">Reference proteome</keyword>